<dbReference type="Pfam" id="PF04749">
    <property type="entry name" value="PLAC8"/>
    <property type="match status" value="1"/>
</dbReference>
<feature type="compositionally biased region" description="Pro residues" evidence="1">
    <location>
        <begin position="62"/>
        <end position="71"/>
    </location>
</feature>
<reference evidence="2 3" key="1">
    <citation type="journal article" date="2024" name="G3 (Bethesda)">
        <title>Genome assembly of Hibiscus sabdariffa L. provides insights into metabolisms of medicinal natural products.</title>
        <authorList>
            <person name="Kim T."/>
        </authorList>
    </citation>
    <scope>NUCLEOTIDE SEQUENCE [LARGE SCALE GENOMIC DNA]</scope>
    <source>
        <strain evidence="2">TK-2024</strain>
        <tissue evidence="2">Old leaves</tissue>
    </source>
</reference>
<keyword evidence="3" id="KW-1185">Reference proteome</keyword>
<sequence>MGRPDADPETLQPQMEYDPNLETTTDVADEYSAQTFQNQEEQGQQYQMGAPGTDPQTQQPQFQPPQYPPQQPNQAYHPPQQPPQQPNQAYRPPPYPPHQPNQAYPPPPYPPHQPNQAYPPPQNMQYNPNPTYTNMPNQQPVQYPPKSPPTNQMYANVGPQVTPSQTGYAPNVSPQAFPQQAGMLPPASPYKPGGQPPAVAGFPVGPGGGDGWRSGLFDFMDDPMNALMTAFFPCLTFGQIAEIVDDGHTSCGTSGMLYGAIAFCIGMPCIMSCTYRTKLRSKFGLPEAPAPDWVTHFLCEWCALCQEYRELQHRGWDPSLGWHGNLARNQMQQQHQPVMMAPMNQRMMG</sequence>
<evidence type="ECO:0000313" key="3">
    <source>
        <dbReference type="Proteomes" id="UP001472677"/>
    </source>
</evidence>
<accession>A0ABR2FSM0</accession>
<dbReference type="NCBIfam" id="TIGR01571">
    <property type="entry name" value="A_thal_Cys_rich"/>
    <property type="match status" value="1"/>
</dbReference>
<proteinExistence type="predicted"/>
<organism evidence="2 3">
    <name type="scientific">Hibiscus sabdariffa</name>
    <name type="common">roselle</name>
    <dbReference type="NCBI Taxonomy" id="183260"/>
    <lineage>
        <taxon>Eukaryota</taxon>
        <taxon>Viridiplantae</taxon>
        <taxon>Streptophyta</taxon>
        <taxon>Embryophyta</taxon>
        <taxon>Tracheophyta</taxon>
        <taxon>Spermatophyta</taxon>
        <taxon>Magnoliopsida</taxon>
        <taxon>eudicotyledons</taxon>
        <taxon>Gunneridae</taxon>
        <taxon>Pentapetalae</taxon>
        <taxon>rosids</taxon>
        <taxon>malvids</taxon>
        <taxon>Malvales</taxon>
        <taxon>Malvaceae</taxon>
        <taxon>Malvoideae</taxon>
        <taxon>Hibiscus</taxon>
    </lineage>
</organism>
<evidence type="ECO:0000313" key="2">
    <source>
        <dbReference type="EMBL" id="KAK8587182.1"/>
    </source>
</evidence>
<feature type="compositionally biased region" description="Low complexity" evidence="1">
    <location>
        <begin position="34"/>
        <end position="47"/>
    </location>
</feature>
<name>A0ABR2FSM0_9ROSI</name>
<dbReference type="InterPro" id="IPR006461">
    <property type="entry name" value="PLAC_motif_containing"/>
</dbReference>
<gene>
    <name evidence="2" type="ORF">V6N12_021691</name>
</gene>
<feature type="compositionally biased region" description="Low complexity" evidence="1">
    <location>
        <begin position="123"/>
        <end position="140"/>
    </location>
</feature>
<comment type="caution">
    <text evidence="2">The sequence shown here is derived from an EMBL/GenBank/DDBJ whole genome shotgun (WGS) entry which is preliminary data.</text>
</comment>
<feature type="compositionally biased region" description="Polar residues" evidence="1">
    <location>
        <begin position="149"/>
        <end position="170"/>
    </location>
</feature>
<protein>
    <submittedName>
        <fullName evidence="2">Uncharacterized protein</fullName>
    </submittedName>
</protein>
<dbReference type="Proteomes" id="UP001472677">
    <property type="component" value="Unassembled WGS sequence"/>
</dbReference>
<evidence type="ECO:0000256" key="1">
    <source>
        <dbReference type="SAM" id="MobiDB-lite"/>
    </source>
</evidence>
<dbReference type="EMBL" id="JBBPBM010000004">
    <property type="protein sequence ID" value="KAK8587182.1"/>
    <property type="molecule type" value="Genomic_DNA"/>
</dbReference>
<feature type="region of interest" description="Disordered" evidence="1">
    <location>
        <begin position="1"/>
        <end position="170"/>
    </location>
</feature>
<feature type="compositionally biased region" description="Pro residues" evidence="1">
    <location>
        <begin position="79"/>
        <end position="122"/>
    </location>
</feature>
<dbReference type="PANTHER" id="PTHR15907">
    <property type="entry name" value="DUF614 FAMILY PROTEIN-RELATED"/>
    <property type="match status" value="1"/>
</dbReference>